<dbReference type="Proteomes" id="UP000006693">
    <property type="component" value="Chromosome 1"/>
</dbReference>
<sequence length="84" mass="9474">MDSTIAGSVCTAYFNFVRTDARDRSRVGGLTFGYIRPRGGRAERVPARGATRRPRQRRGVQGRTKRQKAIGRRTATRCACRRFA</sequence>
<keyword evidence="3" id="KW-1185">Reference proteome</keyword>
<dbReference type="HOGENOM" id="CLU_2521226_0_0_4"/>
<dbReference type="EMBL" id="CP000010">
    <property type="protein sequence ID" value="AAU48147.1"/>
    <property type="molecule type" value="Genomic_DNA"/>
</dbReference>
<proteinExistence type="predicted"/>
<gene>
    <name evidence="2" type="ordered locus">BMA1610</name>
</gene>
<evidence type="ECO:0000256" key="1">
    <source>
        <dbReference type="SAM" id="MobiDB-lite"/>
    </source>
</evidence>
<evidence type="ECO:0000313" key="3">
    <source>
        <dbReference type="Proteomes" id="UP000006693"/>
    </source>
</evidence>
<name>A0A0H2WFL2_BURMA</name>
<organism evidence="2 3">
    <name type="scientific">Burkholderia mallei (strain ATCC 23344)</name>
    <dbReference type="NCBI Taxonomy" id="243160"/>
    <lineage>
        <taxon>Bacteria</taxon>
        <taxon>Pseudomonadati</taxon>
        <taxon>Pseudomonadota</taxon>
        <taxon>Betaproteobacteria</taxon>
        <taxon>Burkholderiales</taxon>
        <taxon>Burkholderiaceae</taxon>
        <taxon>Burkholderia</taxon>
        <taxon>pseudomallei group</taxon>
    </lineage>
</organism>
<protein>
    <submittedName>
        <fullName evidence="2">Uncharacterized protein</fullName>
    </submittedName>
</protein>
<feature type="region of interest" description="Disordered" evidence="1">
    <location>
        <begin position="45"/>
        <end position="73"/>
    </location>
</feature>
<feature type="compositionally biased region" description="Basic residues" evidence="1">
    <location>
        <begin position="50"/>
        <end position="73"/>
    </location>
</feature>
<dbReference type="AlphaFoldDB" id="A0A0H2WFL2"/>
<evidence type="ECO:0000313" key="2">
    <source>
        <dbReference type="EMBL" id="AAU48147.1"/>
    </source>
</evidence>
<accession>A0A0H2WFL2</accession>
<reference evidence="2 3" key="1">
    <citation type="journal article" date="2004" name="Proc. Natl. Acad. Sci. U.S.A.">
        <title>Structural flexibility in the Burkholderia mallei genome.</title>
        <authorList>
            <person name="Nierman W.C."/>
            <person name="DeShazer D."/>
            <person name="Kim H.S."/>
            <person name="Tettelin H."/>
            <person name="Nelson K.E."/>
            <person name="Feldblyum T."/>
            <person name="Ulrich R.L."/>
            <person name="Ronning C.M."/>
            <person name="Brinkac L.M."/>
            <person name="Daugherty S.C."/>
            <person name="Davidsen T.D."/>
            <person name="Deboy R.T."/>
            <person name="Dimitrov G."/>
            <person name="Dodson R.J."/>
            <person name="Durkin A.S."/>
            <person name="Gwinn M.L."/>
            <person name="Haft D.H."/>
            <person name="Khouri H."/>
            <person name="Kolonay J.F."/>
            <person name="Madupu R."/>
            <person name="Mohammoud Y."/>
            <person name="Nelson W.C."/>
            <person name="Radune D."/>
            <person name="Romero C.M."/>
            <person name="Sarria S."/>
            <person name="Selengut J."/>
            <person name="Shamblin C."/>
            <person name="Sullivan S.A."/>
            <person name="White O."/>
            <person name="Yu Y."/>
            <person name="Zafar N."/>
            <person name="Zhou L."/>
            <person name="Fraser C.M."/>
        </authorList>
    </citation>
    <scope>NUCLEOTIDE SEQUENCE [LARGE SCALE GENOMIC DNA]</scope>
    <source>
        <strain evidence="2 3">ATCC 23344</strain>
    </source>
</reference>
<dbReference type="KEGG" id="bma:BMA1610"/>